<keyword evidence="2" id="KW-1185">Reference proteome</keyword>
<comment type="caution">
    <text evidence="1">The sequence shown here is derived from an EMBL/GenBank/DDBJ whole genome shotgun (WGS) entry which is preliminary data.</text>
</comment>
<sequence>MTSYRNKKEKRSEKARVIGCHKMYEWAHRIVWYTKGEDQTVAVTSGKNGCVLGKKPPADGRDPFTYSIEKLNLKRDSIFESKPETKGIKKLLRKPHYADVTSLKQYPKCNTSPQKENQQCPGARYSVNNTTTKLCSLSGQECRSLATNFISQ</sequence>
<reference evidence="1" key="1">
    <citation type="submission" date="2020-08" db="EMBL/GenBank/DDBJ databases">
        <title>Multicomponent nature underlies the extraordinary mechanical properties of spider dragline silk.</title>
        <authorList>
            <person name="Kono N."/>
            <person name="Nakamura H."/>
            <person name="Mori M."/>
            <person name="Yoshida Y."/>
            <person name="Ohtoshi R."/>
            <person name="Malay A.D."/>
            <person name="Moran D.A.P."/>
            <person name="Tomita M."/>
            <person name="Numata K."/>
            <person name="Arakawa K."/>
        </authorList>
    </citation>
    <scope>NUCLEOTIDE SEQUENCE</scope>
</reference>
<gene>
    <name evidence="1" type="ORF">NPIL_112501</name>
</gene>
<dbReference type="EMBL" id="BMAW01051769">
    <property type="protein sequence ID" value="GFS82151.1"/>
    <property type="molecule type" value="Genomic_DNA"/>
</dbReference>
<dbReference type="Proteomes" id="UP000887013">
    <property type="component" value="Unassembled WGS sequence"/>
</dbReference>
<organism evidence="1 2">
    <name type="scientific">Nephila pilipes</name>
    <name type="common">Giant wood spider</name>
    <name type="synonym">Nephila maculata</name>
    <dbReference type="NCBI Taxonomy" id="299642"/>
    <lineage>
        <taxon>Eukaryota</taxon>
        <taxon>Metazoa</taxon>
        <taxon>Ecdysozoa</taxon>
        <taxon>Arthropoda</taxon>
        <taxon>Chelicerata</taxon>
        <taxon>Arachnida</taxon>
        <taxon>Araneae</taxon>
        <taxon>Araneomorphae</taxon>
        <taxon>Entelegynae</taxon>
        <taxon>Araneoidea</taxon>
        <taxon>Nephilidae</taxon>
        <taxon>Nephila</taxon>
    </lineage>
</organism>
<evidence type="ECO:0000313" key="2">
    <source>
        <dbReference type="Proteomes" id="UP000887013"/>
    </source>
</evidence>
<name>A0A8X6MX11_NEPPI</name>
<accession>A0A8X6MX11</accession>
<evidence type="ECO:0000313" key="1">
    <source>
        <dbReference type="EMBL" id="GFS82151.1"/>
    </source>
</evidence>
<protein>
    <submittedName>
        <fullName evidence="1">Uncharacterized protein</fullName>
    </submittedName>
</protein>
<proteinExistence type="predicted"/>
<dbReference type="AlphaFoldDB" id="A0A8X6MX11"/>